<feature type="transmembrane region" description="Helical" evidence="1">
    <location>
        <begin position="129"/>
        <end position="156"/>
    </location>
</feature>
<feature type="transmembrane region" description="Helical" evidence="1">
    <location>
        <begin position="36"/>
        <end position="61"/>
    </location>
</feature>
<keyword evidence="1" id="KW-0472">Membrane</keyword>
<feature type="transmembrane region" description="Helical" evidence="1">
    <location>
        <begin position="384"/>
        <end position="407"/>
    </location>
</feature>
<proteinExistence type="predicted"/>
<reference evidence="2 3" key="1">
    <citation type="submission" date="2018-06" db="EMBL/GenBank/DDBJ databases">
        <authorList>
            <person name="Strepis N."/>
        </authorList>
    </citation>
    <scope>NUCLEOTIDE SEQUENCE [LARGE SCALE GENOMIC DNA]</scope>
    <source>
        <strain evidence="2">LUCI</strain>
    </source>
</reference>
<feature type="transmembrane region" description="Helical" evidence="1">
    <location>
        <begin position="67"/>
        <end position="85"/>
    </location>
</feature>
<feature type="transmembrane region" description="Helical" evidence="1">
    <location>
        <begin position="350"/>
        <end position="378"/>
    </location>
</feature>
<evidence type="ECO:0000313" key="3">
    <source>
        <dbReference type="Proteomes" id="UP000277811"/>
    </source>
</evidence>
<organism evidence="2 3">
    <name type="scientific">Lucifera butyrica</name>
    <dbReference type="NCBI Taxonomy" id="1351585"/>
    <lineage>
        <taxon>Bacteria</taxon>
        <taxon>Bacillati</taxon>
        <taxon>Bacillota</taxon>
        <taxon>Negativicutes</taxon>
        <taxon>Veillonellales</taxon>
        <taxon>Veillonellaceae</taxon>
        <taxon>Lucifera</taxon>
    </lineage>
</organism>
<feature type="transmembrane region" description="Helical" evidence="1">
    <location>
        <begin position="106"/>
        <end position="123"/>
    </location>
</feature>
<evidence type="ECO:0000313" key="2">
    <source>
        <dbReference type="EMBL" id="VBB05854.1"/>
    </source>
</evidence>
<feature type="transmembrane region" description="Helical" evidence="1">
    <location>
        <begin position="312"/>
        <end position="329"/>
    </location>
</feature>
<dbReference type="RefSeq" id="WP_122626818.1">
    <property type="nucleotide sequence ID" value="NZ_UPPP01000059.1"/>
</dbReference>
<protein>
    <recommendedName>
        <fullName evidence="4">Citrate transporter</fullName>
    </recommendedName>
</protein>
<evidence type="ECO:0008006" key="4">
    <source>
        <dbReference type="Google" id="ProtNLM"/>
    </source>
</evidence>
<keyword evidence="3" id="KW-1185">Reference proteome</keyword>
<dbReference type="Proteomes" id="UP000277811">
    <property type="component" value="Unassembled WGS sequence"/>
</dbReference>
<feature type="transmembrane region" description="Helical" evidence="1">
    <location>
        <begin position="274"/>
        <end position="292"/>
    </location>
</feature>
<feature type="transmembrane region" description="Helical" evidence="1">
    <location>
        <begin position="187"/>
        <end position="209"/>
    </location>
</feature>
<gene>
    <name evidence="2" type="ORF">LUCI_1065</name>
</gene>
<name>A0A498R316_9FIRM</name>
<dbReference type="OrthoDB" id="8641791at2"/>
<sequence length="465" mass="48604">MQVATLSFVDWVFMAFVLITLGCLATRRDALLPTSIGLLVVGTILKGSLVGGLQVAFNAIMASTTDLLNIIIVISLVVMMTKTMADMGTDKLIVAPLRGMLNNPGISYWVVGIAMMIVSWFIWPTPAAALLGALVVPLAIVGGLPPIIAGMSMALFGKGIALSSDFIIQGTPAVTAKLTKIPIEKVIAANIPVWASVSVVAAVVAFLIARKAIKNSKVTGSFAQVDEDMAKKAAAATATIQASTIGRIMAWGIPLALVLDIYVLVTRKIVGDDATALIGGTVLALTMVSAIFQYEDKAFAKVMEHARSGWQFAVKVFGPVVIIAGFFWLGGDSLKDILRDKNAQGLMFDWGYYIAAHVPINPFMVAVMVTVAGVLAAFDGSGYAAIPLGASIAMALGKPIGANVAVLASMAQMAAIWTGATLVPWGFLAVTAAMTGVDPQDLARRNLWPTLLGLVAGVIVTSFLA</sequence>
<keyword evidence="1" id="KW-1133">Transmembrane helix</keyword>
<evidence type="ECO:0000256" key="1">
    <source>
        <dbReference type="SAM" id="Phobius"/>
    </source>
</evidence>
<feature type="transmembrane region" description="Helical" evidence="1">
    <location>
        <begin position="447"/>
        <end position="464"/>
    </location>
</feature>
<keyword evidence="1" id="KW-0812">Transmembrane</keyword>
<feature type="transmembrane region" description="Helical" evidence="1">
    <location>
        <begin position="414"/>
        <end position="435"/>
    </location>
</feature>
<feature type="transmembrane region" description="Helical" evidence="1">
    <location>
        <begin position="248"/>
        <end position="265"/>
    </location>
</feature>
<dbReference type="AlphaFoldDB" id="A0A498R316"/>
<feature type="transmembrane region" description="Helical" evidence="1">
    <location>
        <begin position="6"/>
        <end position="24"/>
    </location>
</feature>
<dbReference type="EMBL" id="UPPP01000059">
    <property type="protein sequence ID" value="VBB05854.1"/>
    <property type="molecule type" value="Genomic_DNA"/>
</dbReference>
<accession>A0A498R316</accession>